<accession>A0A6A6Q3X0</accession>
<dbReference type="OrthoDB" id="1193027at2759"/>
<gene>
    <name evidence="2" type="ORF">BDY17DRAFT_292044</name>
</gene>
<dbReference type="RefSeq" id="XP_033593320.1">
    <property type="nucleotide sequence ID" value="XM_033732759.1"/>
</dbReference>
<proteinExistence type="predicted"/>
<dbReference type="Proteomes" id="UP000799767">
    <property type="component" value="Unassembled WGS sequence"/>
</dbReference>
<dbReference type="AlphaFoldDB" id="A0A6A6Q3X0"/>
<dbReference type="GeneID" id="54473761"/>
<dbReference type="EMBL" id="MU001632">
    <property type="protein sequence ID" value="KAF2486751.1"/>
    <property type="molecule type" value="Genomic_DNA"/>
</dbReference>
<feature type="region of interest" description="Disordered" evidence="1">
    <location>
        <begin position="1"/>
        <end position="39"/>
    </location>
</feature>
<feature type="region of interest" description="Disordered" evidence="1">
    <location>
        <begin position="193"/>
        <end position="276"/>
    </location>
</feature>
<evidence type="ECO:0000256" key="1">
    <source>
        <dbReference type="SAM" id="MobiDB-lite"/>
    </source>
</evidence>
<keyword evidence="3" id="KW-1185">Reference proteome</keyword>
<feature type="compositionally biased region" description="Low complexity" evidence="1">
    <location>
        <begin position="194"/>
        <end position="259"/>
    </location>
</feature>
<evidence type="ECO:0000313" key="2">
    <source>
        <dbReference type="EMBL" id="KAF2486751.1"/>
    </source>
</evidence>
<reference evidence="2" key="1">
    <citation type="journal article" date="2020" name="Stud. Mycol.">
        <title>101 Dothideomycetes genomes: a test case for predicting lifestyles and emergence of pathogens.</title>
        <authorList>
            <person name="Haridas S."/>
            <person name="Albert R."/>
            <person name="Binder M."/>
            <person name="Bloem J."/>
            <person name="Labutti K."/>
            <person name="Salamov A."/>
            <person name="Andreopoulos B."/>
            <person name="Baker S."/>
            <person name="Barry K."/>
            <person name="Bills G."/>
            <person name="Bluhm B."/>
            <person name="Cannon C."/>
            <person name="Castanera R."/>
            <person name="Culley D."/>
            <person name="Daum C."/>
            <person name="Ezra D."/>
            <person name="Gonzalez J."/>
            <person name="Henrissat B."/>
            <person name="Kuo A."/>
            <person name="Liang C."/>
            <person name="Lipzen A."/>
            <person name="Lutzoni F."/>
            <person name="Magnuson J."/>
            <person name="Mondo S."/>
            <person name="Nolan M."/>
            <person name="Ohm R."/>
            <person name="Pangilinan J."/>
            <person name="Park H.-J."/>
            <person name="Ramirez L."/>
            <person name="Alfaro M."/>
            <person name="Sun H."/>
            <person name="Tritt A."/>
            <person name="Yoshinaga Y."/>
            <person name="Zwiers L.-H."/>
            <person name="Turgeon B."/>
            <person name="Goodwin S."/>
            <person name="Spatafora J."/>
            <person name="Crous P."/>
            <person name="Grigoriev I."/>
        </authorList>
    </citation>
    <scope>NUCLEOTIDE SEQUENCE</scope>
    <source>
        <strain evidence="2">CBS 113389</strain>
    </source>
</reference>
<evidence type="ECO:0008006" key="4">
    <source>
        <dbReference type="Google" id="ProtNLM"/>
    </source>
</evidence>
<name>A0A6A6Q3X0_9PEZI</name>
<organism evidence="2 3">
    <name type="scientific">Neohortaea acidophila</name>
    <dbReference type="NCBI Taxonomy" id="245834"/>
    <lineage>
        <taxon>Eukaryota</taxon>
        <taxon>Fungi</taxon>
        <taxon>Dikarya</taxon>
        <taxon>Ascomycota</taxon>
        <taxon>Pezizomycotina</taxon>
        <taxon>Dothideomycetes</taxon>
        <taxon>Dothideomycetidae</taxon>
        <taxon>Mycosphaerellales</taxon>
        <taxon>Teratosphaeriaceae</taxon>
        <taxon>Neohortaea</taxon>
    </lineage>
</organism>
<sequence length="460" mass="47790">MPSRRPPSRSLRLFPAHSLSAPPPSIRHKATSHKQSPQHNPIVALPFTLSFALNLLGRLSLSRRHFFRQSYALSSSSLYLQAPHHPHQPHRWPVRPPFKLKDRPPHSASATMYLPAIAFVTLAAAAPASILVRTPVNVVAAPSCNTPGQLLCNGQNQWGLCTVANSIVWMATAAGTSCDCSAGDCGIVNDDDLSAPSSSPSGNASTSTSAPAPTQTSPPAYSTPASPPSYSTPTSTSSYPSAASTSSSAAAPLPSGTGSHYTQFNGDGSPQDGWPTMSDWIAFDDLFTAYEPIMGQTCTSAFGVPNTPASSLPVLQAALLSESQAAGIPPQFALAIMMQESLGCVFVDTTNNGVVNPGLFQDHDGNATCYQQPTCPPAQIQAMVQQGVSGTSSGAGLQQCATQAPGTGAQRFYQAARIYNSGSLPAGGNLGDALGSTSCYASDIANRLIGWTSGVSQCTL</sequence>
<protein>
    <recommendedName>
        <fullName evidence="4">Transglycosylase SLT domain-containing protein</fullName>
    </recommendedName>
</protein>
<evidence type="ECO:0000313" key="3">
    <source>
        <dbReference type="Proteomes" id="UP000799767"/>
    </source>
</evidence>